<name>A0A9P8NRS6_9ASCO</name>
<comment type="caution">
    <text evidence="1">The sequence shown here is derived from an EMBL/GenBank/DDBJ whole genome shotgun (WGS) entry which is preliminary data.</text>
</comment>
<reference evidence="1" key="2">
    <citation type="submission" date="2021-01" db="EMBL/GenBank/DDBJ databases">
        <authorList>
            <person name="Schikora-Tamarit M.A."/>
        </authorList>
    </citation>
    <scope>NUCLEOTIDE SEQUENCE</scope>
    <source>
        <strain evidence="1">NCAIM Y.01608</strain>
    </source>
</reference>
<evidence type="ECO:0000313" key="2">
    <source>
        <dbReference type="Proteomes" id="UP000788993"/>
    </source>
</evidence>
<sequence>MAFFMSALPAQTSRLCVAVRLDAQNVHVRVSDGDVVGRRPVSDLGLVDRVDSNHVAPRAWNDPVTQVSVDAQQNVSGHLSDRHHVSGFLKLEHLLVNEHGFVVDNDVWVGRTLIFFSVRLLSALTRFGRLDGAKR</sequence>
<proteinExistence type="predicted"/>
<accession>A0A9P8NRS6</accession>
<dbReference type="Proteomes" id="UP000788993">
    <property type="component" value="Unassembled WGS sequence"/>
</dbReference>
<dbReference type="AlphaFoldDB" id="A0A9P8NRS6"/>
<gene>
    <name evidence="1" type="ORF">OGATHE_006307</name>
</gene>
<evidence type="ECO:0000313" key="1">
    <source>
        <dbReference type="EMBL" id="KAH3659423.1"/>
    </source>
</evidence>
<organism evidence="1 2">
    <name type="scientific">Ogataea polymorpha</name>
    <dbReference type="NCBI Taxonomy" id="460523"/>
    <lineage>
        <taxon>Eukaryota</taxon>
        <taxon>Fungi</taxon>
        <taxon>Dikarya</taxon>
        <taxon>Ascomycota</taxon>
        <taxon>Saccharomycotina</taxon>
        <taxon>Pichiomycetes</taxon>
        <taxon>Pichiales</taxon>
        <taxon>Pichiaceae</taxon>
        <taxon>Ogataea</taxon>
    </lineage>
</organism>
<protein>
    <submittedName>
        <fullName evidence="1">Uncharacterized protein</fullName>
    </submittedName>
</protein>
<reference evidence="1" key="1">
    <citation type="journal article" date="2021" name="Open Biol.">
        <title>Shared evolutionary footprints suggest mitochondrial oxidative damage underlies multiple complex I losses in fungi.</title>
        <authorList>
            <person name="Schikora-Tamarit M.A."/>
            <person name="Marcet-Houben M."/>
            <person name="Nosek J."/>
            <person name="Gabaldon T."/>
        </authorList>
    </citation>
    <scope>NUCLEOTIDE SEQUENCE</scope>
    <source>
        <strain evidence="1">NCAIM Y.01608</strain>
    </source>
</reference>
<keyword evidence="2" id="KW-1185">Reference proteome</keyword>
<dbReference type="EMBL" id="JAEUBD010001540">
    <property type="protein sequence ID" value="KAH3659423.1"/>
    <property type="molecule type" value="Genomic_DNA"/>
</dbReference>